<protein>
    <submittedName>
        <fullName evidence="2">Uncharacterized protein</fullName>
    </submittedName>
</protein>
<organism evidence="2 3">
    <name type="scientific">Candidatus Methanodesulfokora washburnensis</name>
    <dbReference type="NCBI Taxonomy" id="2478471"/>
    <lineage>
        <taxon>Archaea</taxon>
        <taxon>Thermoproteota</taxon>
        <taxon>Candidatus Korarchaeia</taxon>
        <taxon>Candidatus Korarchaeia incertae sedis</taxon>
        <taxon>Candidatus Methanodesulfokora</taxon>
    </lineage>
</organism>
<evidence type="ECO:0000313" key="3">
    <source>
        <dbReference type="Proteomes" id="UP000277582"/>
    </source>
</evidence>
<feature type="coiled-coil region" evidence="1">
    <location>
        <begin position="73"/>
        <end position="161"/>
    </location>
</feature>
<keyword evidence="1" id="KW-0175">Coiled coil</keyword>
<accession>A0A3R9PK15</accession>
<dbReference type="RefSeq" id="WP_125671103.1">
    <property type="nucleotide sequence ID" value="NZ_RCOS01000072.1"/>
</dbReference>
<dbReference type="Gene3D" id="1.20.120.20">
    <property type="entry name" value="Apolipoprotein"/>
    <property type="match status" value="1"/>
</dbReference>
<dbReference type="AlphaFoldDB" id="A0A3R9PK15"/>
<dbReference type="EMBL" id="RCOS01000072">
    <property type="protein sequence ID" value="RSN75574.1"/>
    <property type="molecule type" value="Genomic_DNA"/>
</dbReference>
<proteinExistence type="predicted"/>
<comment type="caution">
    <text evidence="2">The sequence shown here is derived from an EMBL/GenBank/DDBJ whole genome shotgun (WGS) entry which is preliminary data.</text>
</comment>
<evidence type="ECO:0000313" key="2">
    <source>
        <dbReference type="EMBL" id="RSN75574.1"/>
    </source>
</evidence>
<reference evidence="2 3" key="1">
    <citation type="submission" date="2018-10" db="EMBL/GenBank/DDBJ databases">
        <title>Co-occurring genomic capacity for anaerobic methane metabolism and dissimilatory sulfite reduction discovered in the Korarchaeota.</title>
        <authorList>
            <person name="Mckay L.J."/>
            <person name="Dlakic M."/>
            <person name="Fields M.W."/>
            <person name="Delmont T.O."/>
            <person name="Eren A.M."/>
            <person name="Jay Z.J."/>
            <person name="Klingelsmith K.B."/>
            <person name="Rusch D.B."/>
            <person name="Inskeep W.P."/>
        </authorList>
    </citation>
    <scope>NUCLEOTIDE SEQUENCE [LARGE SCALE GENOMIC DNA]</scope>
    <source>
        <strain evidence="2 3">MDKW</strain>
    </source>
</reference>
<evidence type="ECO:0000256" key="1">
    <source>
        <dbReference type="SAM" id="Coils"/>
    </source>
</evidence>
<sequence>MSGGYSHGVDYSYDLSQRIGRVENSISLLTSEIEAIKSKINSLEGNFLKNIANISTRLDNLNTLIVGIRQEFLADIKQETRGLKQSIAELNKDLRKELDEQAEKVIEEVVGLNRSIETVDNKVASLEKKSESGFITLKKLIDDLKEGIERLHSLLTSLTDEIDGRFNEISENLEEIGKGISFLQERSKTAIELIGEGNKFLQRLQYQMNEKHREIKEDLGKINEKGSKLEILVNEKTTSIENEVKNTSNDVQKSLEALKRDAETILVEIEDLMALLTEARTTIKAGIEALTFIVEDQATNRILKEVI</sequence>
<keyword evidence="3" id="KW-1185">Reference proteome</keyword>
<dbReference type="Proteomes" id="UP000277582">
    <property type="component" value="Unassembled WGS sequence"/>
</dbReference>
<name>A0A3R9PK15_9CREN</name>
<gene>
    <name evidence="2" type="ORF">D6D85_05910</name>
</gene>
<dbReference type="SUPFAM" id="SSF58113">
    <property type="entry name" value="Apolipoprotein A-I"/>
    <property type="match status" value="1"/>
</dbReference>